<name>A0ABU6UV40_9FABA</name>
<protein>
    <submittedName>
        <fullName evidence="1">Uncharacterized protein</fullName>
    </submittedName>
</protein>
<sequence length="54" mass="6048">MSESNVNTNENLNRLDPFHISAQLIEKPSRVLESYGILVDVLPSNPPDPLMDAR</sequence>
<keyword evidence="2" id="KW-1185">Reference proteome</keyword>
<evidence type="ECO:0000313" key="2">
    <source>
        <dbReference type="Proteomes" id="UP001341840"/>
    </source>
</evidence>
<feature type="non-terminal residue" evidence="1">
    <location>
        <position position="54"/>
    </location>
</feature>
<comment type="caution">
    <text evidence="1">The sequence shown here is derived from an EMBL/GenBank/DDBJ whole genome shotgun (WGS) entry which is preliminary data.</text>
</comment>
<reference evidence="1 2" key="1">
    <citation type="journal article" date="2023" name="Plants (Basel)">
        <title>Bridging the Gap: Combining Genomics and Transcriptomics Approaches to Understand Stylosanthes scabra, an Orphan Legume from the Brazilian Caatinga.</title>
        <authorList>
            <person name="Ferreira-Neto J.R.C."/>
            <person name="da Silva M.D."/>
            <person name="Binneck E."/>
            <person name="de Melo N.F."/>
            <person name="da Silva R.H."/>
            <person name="de Melo A.L.T.M."/>
            <person name="Pandolfi V."/>
            <person name="Bustamante F.O."/>
            <person name="Brasileiro-Vidal A.C."/>
            <person name="Benko-Iseppon A.M."/>
        </authorList>
    </citation>
    <scope>NUCLEOTIDE SEQUENCE [LARGE SCALE GENOMIC DNA]</scope>
    <source>
        <tissue evidence="1">Leaves</tissue>
    </source>
</reference>
<dbReference type="EMBL" id="JASCZI010123215">
    <property type="protein sequence ID" value="MED6165202.1"/>
    <property type="molecule type" value="Genomic_DNA"/>
</dbReference>
<proteinExistence type="predicted"/>
<gene>
    <name evidence="1" type="ORF">PIB30_097339</name>
</gene>
<organism evidence="1 2">
    <name type="scientific">Stylosanthes scabra</name>
    <dbReference type="NCBI Taxonomy" id="79078"/>
    <lineage>
        <taxon>Eukaryota</taxon>
        <taxon>Viridiplantae</taxon>
        <taxon>Streptophyta</taxon>
        <taxon>Embryophyta</taxon>
        <taxon>Tracheophyta</taxon>
        <taxon>Spermatophyta</taxon>
        <taxon>Magnoliopsida</taxon>
        <taxon>eudicotyledons</taxon>
        <taxon>Gunneridae</taxon>
        <taxon>Pentapetalae</taxon>
        <taxon>rosids</taxon>
        <taxon>fabids</taxon>
        <taxon>Fabales</taxon>
        <taxon>Fabaceae</taxon>
        <taxon>Papilionoideae</taxon>
        <taxon>50 kb inversion clade</taxon>
        <taxon>dalbergioids sensu lato</taxon>
        <taxon>Dalbergieae</taxon>
        <taxon>Pterocarpus clade</taxon>
        <taxon>Stylosanthes</taxon>
    </lineage>
</organism>
<dbReference type="Proteomes" id="UP001341840">
    <property type="component" value="Unassembled WGS sequence"/>
</dbReference>
<accession>A0ABU6UV40</accession>
<evidence type="ECO:0000313" key="1">
    <source>
        <dbReference type="EMBL" id="MED6165202.1"/>
    </source>
</evidence>